<dbReference type="AlphaFoldDB" id="A0AAW1PD40"/>
<evidence type="ECO:0000313" key="5">
    <source>
        <dbReference type="EMBL" id="KAK9811331.1"/>
    </source>
</evidence>
<dbReference type="FunFam" id="3.30.830.10:FF:000039">
    <property type="entry name" value="Ubiquinol-cytochrome c reductase core subunit 2"/>
    <property type="match status" value="1"/>
</dbReference>
<comment type="function">
    <text evidence="1">Substrate recognition and binding subunit of the essential mitochondrial processing protease (MPP), which cleaves the mitochondrial sequence off newly imported precursors proteins.</text>
</comment>
<feature type="domain" description="Peptidase M16 C-terminal" evidence="4">
    <location>
        <begin position="244"/>
        <end position="427"/>
    </location>
</feature>
<dbReference type="PANTHER" id="PTHR11851:SF49">
    <property type="entry name" value="MITOCHONDRIAL-PROCESSING PEPTIDASE SUBUNIT ALPHA"/>
    <property type="match status" value="1"/>
</dbReference>
<sequence length="508" mass="53922">MLATGIRRGLPQAVSDARLFSSSSATSAALPALADTATKSGGGFLSKIFGGSSARISVPLTDPLPGVDQPAAFSPPAKRPETETTTLSNGLKISSEATLGPTSTLGLYVDAGSVYETPEQSGVSHLLEYMAFKSTLHRTHFRLVREVEGMGGNVMASASREQMAYNIDCVKTNVPEALEVLADAVLNPKFDSWVVAEQLKKLEKDIKNIKENPQMALLEGIHNVAYQGGLGRPLVCPEGAVRTLSADTLHEFVATHYTAPRIVLAAAGVEHQALVSLAKPLLEGVNAGPGKQPKVESKYLGGDYRQFAAGPETHAVLAFEFEGGWRDLTGAIAVTVLQFLLGGGGSFSAGGPGKGMHSRLYTRVLNQHGWMHNCTAFNSLYNDTGIVGIFATAQSSHADEMVGVITKELQAITKAVPEEELTRAKNAAVASVLYNLESRAVVAEDIGRQILTYGHRKPVAEFITALESVTAADLAKLCTKMLKSKLTMACLGDVANVPRYDAVAKRFA</sequence>
<dbReference type="GO" id="GO:0005739">
    <property type="term" value="C:mitochondrion"/>
    <property type="evidence" value="ECO:0007669"/>
    <property type="project" value="TreeGrafter"/>
</dbReference>
<evidence type="ECO:0000256" key="2">
    <source>
        <dbReference type="ARBA" id="ARBA00007261"/>
    </source>
</evidence>
<comment type="caution">
    <text evidence="5">The sequence shown here is derived from an EMBL/GenBank/DDBJ whole genome shotgun (WGS) entry which is preliminary data.</text>
</comment>
<dbReference type="InterPro" id="IPR011249">
    <property type="entry name" value="Metalloenz_LuxS/M16"/>
</dbReference>
<dbReference type="FunFam" id="3.30.830.10:FF:000008">
    <property type="entry name" value="Mitochondrial-processing peptidase subunit beta"/>
    <property type="match status" value="1"/>
</dbReference>
<name>A0AAW1PD40_9CHLO</name>
<dbReference type="InterPro" id="IPR007863">
    <property type="entry name" value="Peptidase_M16_C"/>
</dbReference>
<evidence type="ECO:0000313" key="6">
    <source>
        <dbReference type="Proteomes" id="UP001489004"/>
    </source>
</evidence>
<dbReference type="Gene3D" id="3.30.830.10">
    <property type="entry name" value="Metalloenzyme, LuxS/M16 peptidase-like"/>
    <property type="match status" value="2"/>
</dbReference>
<dbReference type="SUPFAM" id="SSF63411">
    <property type="entry name" value="LuxS/MPP-like metallohydrolase"/>
    <property type="match status" value="2"/>
</dbReference>
<comment type="similarity">
    <text evidence="2">Belongs to the peptidase M16 family.</text>
</comment>
<organism evidence="5 6">
    <name type="scientific">[Myrmecia] bisecta</name>
    <dbReference type="NCBI Taxonomy" id="41462"/>
    <lineage>
        <taxon>Eukaryota</taxon>
        <taxon>Viridiplantae</taxon>
        <taxon>Chlorophyta</taxon>
        <taxon>core chlorophytes</taxon>
        <taxon>Trebouxiophyceae</taxon>
        <taxon>Trebouxiales</taxon>
        <taxon>Trebouxiaceae</taxon>
        <taxon>Myrmecia</taxon>
    </lineage>
</organism>
<evidence type="ECO:0000256" key="1">
    <source>
        <dbReference type="ARBA" id="ARBA00002123"/>
    </source>
</evidence>
<dbReference type="Pfam" id="PF05193">
    <property type="entry name" value="Peptidase_M16_C"/>
    <property type="match status" value="1"/>
</dbReference>
<dbReference type="Proteomes" id="UP001489004">
    <property type="component" value="Unassembled WGS sequence"/>
</dbReference>
<dbReference type="InterPro" id="IPR011765">
    <property type="entry name" value="Pept_M16_N"/>
</dbReference>
<dbReference type="EMBL" id="JALJOR010000009">
    <property type="protein sequence ID" value="KAK9811331.1"/>
    <property type="molecule type" value="Genomic_DNA"/>
</dbReference>
<evidence type="ECO:0000259" key="3">
    <source>
        <dbReference type="Pfam" id="PF00675"/>
    </source>
</evidence>
<reference evidence="5 6" key="1">
    <citation type="journal article" date="2024" name="Nat. Commun.">
        <title>Phylogenomics reveals the evolutionary origins of lichenization in chlorophyte algae.</title>
        <authorList>
            <person name="Puginier C."/>
            <person name="Libourel C."/>
            <person name="Otte J."/>
            <person name="Skaloud P."/>
            <person name="Haon M."/>
            <person name="Grisel S."/>
            <person name="Petersen M."/>
            <person name="Berrin J.G."/>
            <person name="Delaux P.M."/>
            <person name="Dal Grande F."/>
            <person name="Keller J."/>
        </authorList>
    </citation>
    <scope>NUCLEOTIDE SEQUENCE [LARGE SCALE GENOMIC DNA]</scope>
    <source>
        <strain evidence="5 6">SAG 2043</strain>
    </source>
</reference>
<gene>
    <name evidence="5" type="ORF">WJX72_002016</name>
</gene>
<evidence type="ECO:0008006" key="7">
    <source>
        <dbReference type="Google" id="ProtNLM"/>
    </source>
</evidence>
<keyword evidence="6" id="KW-1185">Reference proteome</keyword>
<dbReference type="InterPro" id="IPR050361">
    <property type="entry name" value="MPP/UQCRC_Complex"/>
</dbReference>
<dbReference type="GO" id="GO:0046872">
    <property type="term" value="F:metal ion binding"/>
    <property type="evidence" value="ECO:0007669"/>
    <property type="project" value="InterPro"/>
</dbReference>
<dbReference type="Pfam" id="PF00675">
    <property type="entry name" value="Peptidase_M16"/>
    <property type="match status" value="1"/>
</dbReference>
<proteinExistence type="inferred from homology"/>
<dbReference type="PANTHER" id="PTHR11851">
    <property type="entry name" value="METALLOPROTEASE"/>
    <property type="match status" value="1"/>
</dbReference>
<protein>
    <recommendedName>
        <fullName evidence="7">Mitochondrial-processing peptidase subunit alpha</fullName>
    </recommendedName>
</protein>
<feature type="domain" description="Peptidase M16 N-terminal" evidence="3">
    <location>
        <begin position="97"/>
        <end position="238"/>
    </location>
</feature>
<evidence type="ECO:0000259" key="4">
    <source>
        <dbReference type="Pfam" id="PF05193"/>
    </source>
</evidence>
<accession>A0AAW1PD40</accession>